<accession>A0ACB8FIF1</accession>
<organism evidence="1 2">
    <name type="scientific">Sphaerodactylus townsendi</name>
    <dbReference type="NCBI Taxonomy" id="933632"/>
    <lineage>
        <taxon>Eukaryota</taxon>
        <taxon>Metazoa</taxon>
        <taxon>Chordata</taxon>
        <taxon>Craniata</taxon>
        <taxon>Vertebrata</taxon>
        <taxon>Euteleostomi</taxon>
        <taxon>Lepidosauria</taxon>
        <taxon>Squamata</taxon>
        <taxon>Bifurcata</taxon>
        <taxon>Gekkota</taxon>
        <taxon>Sphaerodactylidae</taxon>
        <taxon>Sphaerodactylus</taxon>
    </lineage>
</organism>
<evidence type="ECO:0000313" key="1">
    <source>
        <dbReference type="EMBL" id="KAH8005118.1"/>
    </source>
</evidence>
<protein>
    <submittedName>
        <fullName evidence="1">Uncharacterized protein</fullName>
    </submittedName>
</protein>
<evidence type="ECO:0000313" key="2">
    <source>
        <dbReference type="Proteomes" id="UP000827872"/>
    </source>
</evidence>
<reference evidence="1" key="1">
    <citation type="submission" date="2021-08" db="EMBL/GenBank/DDBJ databases">
        <title>The first chromosome-level gecko genome reveals the dynamic sex chromosomes of Neotropical dwarf geckos (Sphaerodactylidae: Sphaerodactylus).</title>
        <authorList>
            <person name="Pinto B.J."/>
            <person name="Keating S.E."/>
            <person name="Gamble T."/>
        </authorList>
    </citation>
    <scope>NUCLEOTIDE SEQUENCE</scope>
    <source>
        <strain evidence="1">TG3544</strain>
    </source>
</reference>
<keyword evidence="2" id="KW-1185">Reference proteome</keyword>
<dbReference type="EMBL" id="CM037617">
    <property type="protein sequence ID" value="KAH8005118.1"/>
    <property type="molecule type" value="Genomic_DNA"/>
</dbReference>
<comment type="caution">
    <text evidence="1">The sequence shown here is derived from an EMBL/GenBank/DDBJ whole genome shotgun (WGS) entry which is preliminary data.</text>
</comment>
<sequence length="128" mass="14638">MGLKAKKTLDRAFVTLAQNMHSLLCKVAVCHKLFNHNNHGTWVTLLVKKLQSAFVMKISGSVRMLPSGFRCLLQQIILVLLKVTKKTHINHNSQRRNWCACCRKTLQVNQRFGNAEENSCISSTHRCY</sequence>
<gene>
    <name evidence="1" type="ORF">K3G42_023700</name>
</gene>
<dbReference type="Proteomes" id="UP000827872">
    <property type="component" value="Linkage Group LG04"/>
</dbReference>
<name>A0ACB8FIF1_9SAUR</name>
<proteinExistence type="predicted"/>